<evidence type="ECO:0000313" key="3">
    <source>
        <dbReference type="EMBL" id="KAF9760608.1"/>
    </source>
</evidence>
<comment type="caution">
    <text evidence="3">The sequence shown here is derived from an EMBL/GenBank/DDBJ whole genome shotgun (WGS) entry which is preliminary data.</text>
</comment>
<evidence type="ECO:0000256" key="2">
    <source>
        <dbReference type="SAM" id="Phobius"/>
    </source>
</evidence>
<protein>
    <submittedName>
        <fullName evidence="3">Uncharacterized protein</fullName>
    </submittedName>
</protein>
<evidence type="ECO:0000313" key="4">
    <source>
        <dbReference type="Proteomes" id="UP000740883"/>
    </source>
</evidence>
<name>A0A9P6KXU4_9MICR</name>
<keyword evidence="2" id="KW-0812">Transmembrane</keyword>
<feature type="compositionally biased region" description="Basic and acidic residues" evidence="1">
    <location>
        <begin position="42"/>
        <end position="51"/>
    </location>
</feature>
<dbReference type="EMBL" id="SBJO01000563">
    <property type="protein sequence ID" value="KAF9760608.1"/>
    <property type="molecule type" value="Genomic_DNA"/>
</dbReference>
<accession>A0A9P6KXU4</accession>
<sequence length="500" mass="57642">MKELEKRYKNKTETMHTYDSKEANEKNMTRNRIRRSYSKTQRSKDGVSEKKDTIVNKHKVSKCYGQNQLCRINKNRIGASNMDSLSEPLHNLNNVLLNELDRFFYEDLINNFIIDEKNKLEEMCVYFYDARTNCSIIPHYNYLVQNLLENNDHKVFTKDSLEAIGLYLGGANKWHTIKTSDVRLVFEWNRGAPRSKEISVLLTDENLFKNAFLKHLKNVSKIIDAHKLEAGSSLCRLKGIIELHLDQLINLLQGKFFFDDFNINCPVDYSKLNQSKQDILSKSPEIAQQITTIPYSPSKHTKYLSYTTKTLETNGVTSISPFNATETLVEEQLLTTNHNDLGKNNYITTTISPFNATETPVEEQLLTTNHNDLGKNNYITTTISPFNATETLVEEQLLTTNHNDLGKNKYITTTISPFNATETPVEEQLLTTNHNDFEGGSSFNTGNFLLYSLISGIFSGLLVLIVFGFCYFYKYKKNRSKRKNDLERTRLQQELNPLNY</sequence>
<keyword evidence="2" id="KW-0472">Membrane</keyword>
<feature type="compositionally biased region" description="Basic and acidic residues" evidence="1">
    <location>
        <begin position="1"/>
        <end position="28"/>
    </location>
</feature>
<gene>
    <name evidence="3" type="ORF">NGRA_3085</name>
</gene>
<keyword evidence="4" id="KW-1185">Reference proteome</keyword>
<evidence type="ECO:0000256" key="1">
    <source>
        <dbReference type="SAM" id="MobiDB-lite"/>
    </source>
</evidence>
<keyword evidence="2" id="KW-1133">Transmembrane helix</keyword>
<feature type="region of interest" description="Disordered" evidence="1">
    <location>
        <begin position="1"/>
        <end position="51"/>
    </location>
</feature>
<dbReference type="AlphaFoldDB" id="A0A9P6KXU4"/>
<feature type="transmembrane region" description="Helical" evidence="2">
    <location>
        <begin position="448"/>
        <end position="473"/>
    </location>
</feature>
<organism evidence="3 4">
    <name type="scientific">Nosema granulosis</name>
    <dbReference type="NCBI Taxonomy" id="83296"/>
    <lineage>
        <taxon>Eukaryota</taxon>
        <taxon>Fungi</taxon>
        <taxon>Fungi incertae sedis</taxon>
        <taxon>Microsporidia</taxon>
        <taxon>Nosematidae</taxon>
        <taxon>Nosema</taxon>
    </lineage>
</organism>
<proteinExistence type="predicted"/>
<reference evidence="3 4" key="1">
    <citation type="journal article" date="2020" name="Genome Biol. Evol.">
        <title>Comparative genomics of strictly vertically transmitted, feminizing microsporidia endosymbionts of amphipod crustaceans.</title>
        <authorList>
            <person name="Cormier A."/>
            <person name="Chebbi M.A."/>
            <person name="Giraud I."/>
            <person name="Wattier R."/>
            <person name="Teixeira M."/>
            <person name="Gilbert C."/>
            <person name="Rigaud T."/>
            <person name="Cordaux R."/>
        </authorList>
    </citation>
    <scope>NUCLEOTIDE SEQUENCE [LARGE SCALE GENOMIC DNA]</scope>
    <source>
        <strain evidence="3 4">Ou3-Ou53</strain>
    </source>
</reference>
<dbReference type="Proteomes" id="UP000740883">
    <property type="component" value="Unassembled WGS sequence"/>
</dbReference>